<dbReference type="PATRIC" id="fig|1629550.3.peg.3010"/>
<dbReference type="AlphaFoldDB" id="A0A0M3DB06"/>
<dbReference type="EMBL" id="LBBT01000360">
    <property type="protein sequence ID" value="KKX99849.1"/>
    <property type="molecule type" value="Genomic_DNA"/>
</dbReference>
<gene>
    <name evidence="1" type="ORF">VN21_17395</name>
</gene>
<proteinExistence type="predicted"/>
<comment type="caution">
    <text evidence="1">The sequence shown here is derived from an EMBL/GenBank/DDBJ whole genome shotgun (WGS) entry which is preliminary data.</text>
</comment>
<evidence type="ECO:0000313" key="1">
    <source>
        <dbReference type="EMBL" id="KKX99849.1"/>
    </source>
</evidence>
<protein>
    <submittedName>
        <fullName evidence="1">Uncharacterized protein</fullName>
    </submittedName>
</protein>
<organism evidence="1 2">
    <name type="scientific">Paraclostridium benzoelyticum</name>
    <dbReference type="NCBI Taxonomy" id="1629550"/>
    <lineage>
        <taxon>Bacteria</taxon>
        <taxon>Bacillati</taxon>
        <taxon>Bacillota</taxon>
        <taxon>Clostridia</taxon>
        <taxon>Peptostreptococcales</taxon>
        <taxon>Peptostreptococcaceae</taxon>
        <taxon>Paraclostridium</taxon>
    </lineage>
</organism>
<keyword evidence="2" id="KW-1185">Reference proteome</keyword>
<evidence type="ECO:0000313" key="2">
    <source>
        <dbReference type="Proteomes" id="UP000034407"/>
    </source>
</evidence>
<name>A0A0M3DB06_9FIRM</name>
<dbReference type="RefSeq" id="WP_046824382.1">
    <property type="nucleotide sequence ID" value="NZ_LBBT01000360.1"/>
</dbReference>
<reference evidence="1 2" key="1">
    <citation type="submission" date="2015-04" db="EMBL/GenBank/DDBJ databases">
        <title>Microcin producing Clostridium sp. JC272T.</title>
        <authorList>
            <person name="Jyothsna T."/>
            <person name="Sasikala C."/>
            <person name="Ramana C."/>
        </authorList>
    </citation>
    <scope>NUCLEOTIDE SEQUENCE [LARGE SCALE GENOMIC DNA]</scope>
    <source>
        <strain evidence="1 2">JC272</strain>
    </source>
</reference>
<dbReference type="Proteomes" id="UP000034407">
    <property type="component" value="Unassembled WGS sequence"/>
</dbReference>
<accession>A0A0M3DB06</accession>
<sequence length="59" mass="7133">MTWNSQMLMSEKFIPFKEYKDKCRTVNITKVKNNHKTRDEIIKESQDILSSFSFEKEVM</sequence>